<proteinExistence type="predicted"/>
<gene>
    <name evidence="1" type="ORF">DL1_11845</name>
</gene>
<reference evidence="1 2" key="1">
    <citation type="submission" date="2014-03" db="EMBL/GenBank/DDBJ databases">
        <title>The draft genome sequence of Thioclava dalianensis DLFJ1-1.</title>
        <authorList>
            <person name="Lai Q."/>
            <person name="Shao Z."/>
        </authorList>
    </citation>
    <scope>NUCLEOTIDE SEQUENCE [LARGE SCALE GENOMIC DNA]</scope>
    <source>
        <strain evidence="1 2">DLFJ1-1</strain>
    </source>
</reference>
<accession>A0A074U160</accession>
<evidence type="ECO:0000313" key="2">
    <source>
        <dbReference type="Proteomes" id="UP000027725"/>
    </source>
</evidence>
<protein>
    <submittedName>
        <fullName evidence="1">Uncharacterized protein</fullName>
    </submittedName>
</protein>
<keyword evidence="2" id="KW-1185">Reference proteome</keyword>
<name>A0A074U160_9RHOB</name>
<sequence length="73" mass="7990">MEQLIIEIQTYAARANMKPQAVIRAAINAKWNAWDGWVARTSSPTLATADRIRAWMAAHPVDGAADQPSQKAS</sequence>
<dbReference type="AlphaFoldDB" id="A0A074U160"/>
<comment type="caution">
    <text evidence="1">The sequence shown here is derived from an EMBL/GenBank/DDBJ whole genome shotgun (WGS) entry which is preliminary data.</text>
</comment>
<dbReference type="RefSeq" id="WP_038068606.1">
    <property type="nucleotide sequence ID" value="NZ_FOVB01000008.1"/>
</dbReference>
<organism evidence="1 2">
    <name type="scientific">Thioclava dalianensis</name>
    <dbReference type="NCBI Taxonomy" id="1185766"/>
    <lineage>
        <taxon>Bacteria</taxon>
        <taxon>Pseudomonadati</taxon>
        <taxon>Pseudomonadota</taxon>
        <taxon>Alphaproteobacteria</taxon>
        <taxon>Rhodobacterales</taxon>
        <taxon>Paracoccaceae</taxon>
        <taxon>Thioclava</taxon>
    </lineage>
</organism>
<dbReference type="Proteomes" id="UP000027725">
    <property type="component" value="Unassembled WGS sequence"/>
</dbReference>
<dbReference type="OrthoDB" id="7874026at2"/>
<evidence type="ECO:0000313" key="1">
    <source>
        <dbReference type="EMBL" id="KEP68402.1"/>
    </source>
</evidence>
<dbReference type="EMBL" id="JHEH01000033">
    <property type="protein sequence ID" value="KEP68402.1"/>
    <property type="molecule type" value="Genomic_DNA"/>
</dbReference>